<dbReference type="HAMAP" id="MF_00236">
    <property type="entry name" value="TatA_E"/>
    <property type="match status" value="1"/>
</dbReference>
<dbReference type="AlphaFoldDB" id="A0AAJ4UWW2"/>
<feature type="transmembrane region" description="Helical" evidence="9">
    <location>
        <begin position="6"/>
        <end position="29"/>
    </location>
</feature>
<feature type="compositionally biased region" description="Basic and acidic residues" evidence="10">
    <location>
        <begin position="45"/>
        <end position="61"/>
    </location>
</feature>
<keyword evidence="3 9" id="KW-1003">Cell membrane</keyword>
<keyword evidence="2 9" id="KW-0813">Transport</keyword>
<keyword evidence="7 9" id="KW-0811">Translocation</keyword>
<gene>
    <name evidence="9 11" type="primary">tatA</name>
    <name evidence="11" type="ORF">Nmn1133_11940</name>
</gene>
<keyword evidence="4 9" id="KW-0812">Transmembrane</keyword>
<dbReference type="Gene3D" id="1.20.5.3310">
    <property type="match status" value="1"/>
</dbReference>
<dbReference type="InterPro" id="IPR003369">
    <property type="entry name" value="TatA/B/E"/>
</dbReference>
<dbReference type="PANTHER" id="PTHR42982:SF1">
    <property type="entry name" value="SEC-INDEPENDENT PROTEIN TRANSLOCASE PROTEIN TATA"/>
    <property type="match status" value="1"/>
</dbReference>
<dbReference type="RefSeq" id="WP_075937350.1">
    <property type="nucleotide sequence ID" value="NZ_BDJH01000002.1"/>
</dbReference>
<evidence type="ECO:0000256" key="4">
    <source>
        <dbReference type="ARBA" id="ARBA00022692"/>
    </source>
</evidence>
<evidence type="ECO:0000256" key="6">
    <source>
        <dbReference type="ARBA" id="ARBA00022989"/>
    </source>
</evidence>
<evidence type="ECO:0000256" key="9">
    <source>
        <dbReference type="HAMAP-Rule" id="MF_00236"/>
    </source>
</evidence>
<comment type="subcellular location">
    <subcellularLocation>
        <location evidence="1 9">Cell membrane</location>
        <topology evidence="1 9">Single-pass membrane protein</topology>
    </subcellularLocation>
</comment>
<protein>
    <recommendedName>
        <fullName evidence="9">Sec-independent protein translocase protein TatA</fullName>
    </recommendedName>
</protein>
<dbReference type="GO" id="GO:0043953">
    <property type="term" value="P:protein transport by the Tat complex"/>
    <property type="evidence" value="ECO:0007669"/>
    <property type="project" value="UniProtKB-UniRule"/>
</dbReference>
<name>A0AAJ4UWW2_9EURY</name>
<organism evidence="11 12">
    <name type="scientific">Halosegnis longus</name>
    <dbReference type="NCBI Taxonomy" id="2216012"/>
    <lineage>
        <taxon>Archaea</taxon>
        <taxon>Methanobacteriati</taxon>
        <taxon>Methanobacteriota</taxon>
        <taxon>Stenosarchaea group</taxon>
        <taxon>Halobacteria</taxon>
        <taxon>Halobacteriales</taxon>
        <taxon>Natronomonadaceae</taxon>
        <taxon>Halosegnis</taxon>
    </lineage>
</organism>
<proteinExistence type="inferred from homology"/>
<evidence type="ECO:0000256" key="10">
    <source>
        <dbReference type="SAM" id="MobiDB-lite"/>
    </source>
</evidence>
<dbReference type="EMBL" id="RJJC01000001">
    <property type="protein sequence ID" value="RNJ27320.1"/>
    <property type="molecule type" value="Genomic_DNA"/>
</dbReference>
<accession>A0AAJ4UWW2</accession>
<evidence type="ECO:0000256" key="2">
    <source>
        <dbReference type="ARBA" id="ARBA00022448"/>
    </source>
</evidence>
<comment type="subunit">
    <text evidence="9">Forms a complex with TatC.</text>
</comment>
<comment type="caution">
    <text evidence="11">The sequence shown here is derived from an EMBL/GenBank/DDBJ whole genome shotgun (WGS) entry which is preliminary data.</text>
</comment>
<dbReference type="GO" id="GO:0008320">
    <property type="term" value="F:protein transmembrane transporter activity"/>
    <property type="evidence" value="ECO:0007669"/>
    <property type="project" value="UniProtKB-UniRule"/>
</dbReference>
<comment type="function">
    <text evidence="9">Part of the twin-arginine translocation (Tat) system that transports large folded proteins containing a characteristic twin-arginine motif in their signal peptide across membranes. TatA could form the protein-conducting channel of the Tat system.</text>
</comment>
<dbReference type="Pfam" id="PF02416">
    <property type="entry name" value="TatA_B_E"/>
    <property type="match status" value="1"/>
</dbReference>
<comment type="similarity">
    <text evidence="9">Belongs to the TatA/E family.</text>
</comment>
<evidence type="ECO:0000256" key="8">
    <source>
        <dbReference type="ARBA" id="ARBA00023136"/>
    </source>
</evidence>
<keyword evidence="8 9" id="KW-0472">Membrane</keyword>
<evidence type="ECO:0000256" key="7">
    <source>
        <dbReference type="ARBA" id="ARBA00023010"/>
    </source>
</evidence>
<keyword evidence="12" id="KW-1185">Reference proteome</keyword>
<dbReference type="Proteomes" id="UP000270581">
    <property type="component" value="Unassembled WGS sequence"/>
</dbReference>
<dbReference type="PANTHER" id="PTHR42982">
    <property type="entry name" value="SEC-INDEPENDENT PROTEIN TRANSLOCASE PROTEIN TATA"/>
    <property type="match status" value="1"/>
</dbReference>
<evidence type="ECO:0000256" key="5">
    <source>
        <dbReference type="ARBA" id="ARBA00022927"/>
    </source>
</evidence>
<dbReference type="NCBIfam" id="TIGR01411">
    <property type="entry name" value="tatAE"/>
    <property type="match status" value="1"/>
</dbReference>
<keyword evidence="5 9" id="KW-0653">Protein transport</keyword>
<dbReference type="GO" id="GO:0033281">
    <property type="term" value="C:TAT protein transport complex"/>
    <property type="evidence" value="ECO:0007669"/>
    <property type="project" value="UniProtKB-UniRule"/>
</dbReference>
<evidence type="ECO:0000256" key="3">
    <source>
        <dbReference type="ARBA" id="ARBA00022475"/>
    </source>
</evidence>
<dbReference type="InterPro" id="IPR006312">
    <property type="entry name" value="TatA/E"/>
</dbReference>
<evidence type="ECO:0000256" key="1">
    <source>
        <dbReference type="ARBA" id="ARBA00004162"/>
    </source>
</evidence>
<sequence>MALTPAFIGAFGGPEMLIVLAIAVLLFGADKLPKLARSSGQAMGEFKKGRDQLESEIRESAESAATAEPEVSKSD</sequence>
<keyword evidence="6 9" id="KW-1133">Transmembrane helix</keyword>
<evidence type="ECO:0000313" key="12">
    <source>
        <dbReference type="Proteomes" id="UP000270581"/>
    </source>
</evidence>
<evidence type="ECO:0000313" key="11">
    <source>
        <dbReference type="EMBL" id="RNJ27320.1"/>
    </source>
</evidence>
<feature type="region of interest" description="Disordered" evidence="10">
    <location>
        <begin position="40"/>
        <end position="75"/>
    </location>
</feature>
<reference evidence="11 12" key="1">
    <citation type="submission" date="2018-11" db="EMBL/GenBank/DDBJ databases">
        <title>Genome sequences of Natronomonas sp. CBA1133.</title>
        <authorList>
            <person name="Roh S.W."/>
            <person name="Cha I.-T."/>
        </authorList>
    </citation>
    <scope>NUCLEOTIDE SEQUENCE [LARGE SCALE GENOMIC DNA]</scope>
    <source>
        <strain evidence="11 12">CBA1133</strain>
    </source>
</reference>